<dbReference type="EMBL" id="MTCY01000050">
    <property type="protein sequence ID" value="OWP75013.1"/>
    <property type="molecule type" value="Genomic_DNA"/>
</dbReference>
<gene>
    <name evidence="1" type="ORF">BWK62_12960</name>
</gene>
<dbReference type="AlphaFoldDB" id="A0A246G883"/>
<accession>A0A246G883</accession>
<sequence length="274" mass="32834">MNAVQILKTLHEFLSYDYDSSIKKDSYHGQFEIYRMGEFSKLTYNPILNFLLFRDERGNEWIYTDKTGVNYFFKEFDSQLFIPSGSTIYGSNRSIKHTQTAEEIFHLAIQYFVPYIRTPIYIPVMFPKKIYEEPLIELFSPICEYRYTIPILILYTESEPNFLDYCVEIMNKDSSVSFSESYSNECAVSFVDEKGNKWLYTDSEKRNFVRIKNGGHELEYYERGIQYYNENNTYIIFTNSKEEVYEKAFAYFSTFIKNKKHRKYKINFSYISNN</sequence>
<evidence type="ECO:0000313" key="2">
    <source>
        <dbReference type="Proteomes" id="UP000198034"/>
    </source>
</evidence>
<proteinExistence type="predicted"/>
<comment type="caution">
    <text evidence="1">The sequence shown here is derived from an EMBL/GenBank/DDBJ whole genome shotgun (WGS) entry which is preliminary data.</text>
</comment>
<protein>
    <submittedName>
        <fullName evidence="1">Uncharacterized protein</fullName>
    </submittedName>
</protein>
<evidence type="ECO:0000313" key="1">
    <source>
        <dbReference type="EMBL" id="OWP75013.1"/>
    </source>
</evidence>
<reference evidence="1 2" key="1">
    <citation type="journal article" date="2017" name="Infect. Genet. Evol.">
        <title>Comparative genome analysis of fish pathogen Flavobacterium columnare reveals extensive sequence diversity within the species.</title>
        <authorList>
            <person name="Kayansamruaj P."/>
            <person name="Dong H.T."/>
            <person name="Hirono I."/>
            <person name="Kondo H."/>
            <person name="Senapin S."/>
            <person name="Rodkhum C."/>
        </authorList>
    </citation>
    <scope>NUCLEOTIDE SEQUENCE [LARGE SCALE GENOMIC DNA]</scope>
    <source>
        <strain evidence="1 2">1214</strain>
    </source>
</reference>
<organism evidence="1 2">
    <name type="scientific">Flavobacterium columnare</name>
    <dbReference type="NCBI Taxonomy" id="996"/>
    <lineage>
        <taxon>Bacteria</taxon>
        <taxon>Pseudomonadati</taxon>
        <taxon>Bacteroidota</taxon>
        <taxon>Flavobacteriia</taxon>
        <taxon>Flavobacteriales</taxon>
        <taxon>Flavobacteriaceae</taxon>
        <taxon>Flavobacterium</taxon>
    </lineage>
</organism>
<name>A0A246G883_9FLAO</name>
<dbReference type="Proteomes" id="UP000198034">
    <property type="component" value="Unassembled WGS sequence"/>
</dbReference>